<proteinExistence type="predicted"/>
<gene>
    <name evidence="1" type="ORF">OGM63_21630</name>
</gene>
<dbReference type="EMBL" id="JAOWRF010000305">
    <property type="protein sequence ID" value="MCV3216078.1"/>
    <property type="molecule type" value="Genomic_DNA"/>
</dbReference>
<organism evidence="1 2">
    <name type="scientific">Plectonema radiosum NIES-515</name>
    <dbReference type="NCBI Taxonomy" id="2986073"/>
    <lineage>
        <taxon>Bacteria</taxon>
        <taxon>Bacillati</taxon>
        <taxon>Cyanobacteriota</taxon>
        <taxon>Cyanophyceae</taxon>
        <taxon>Oscillatoriophycideae</taxon>
        <taxon>Oscillatoriales</taxon>
        <taxon>Microcoleaceae</taxon>
        <taxon>Plectonema</taxon>
    </lineage>
</organism>
<evidence type="ECO:0000313" key="2">
    <source>
        <dbReference type="Proteomes" id="UP001526143"/>
    </source>
</evidence>
<dbReference type="RefSeq" id="WP_263747724.1">
    <property type="nucleotide sequence ID" value="NZ_JAOWRF010000305.1"/>
</dbReference>
<protein>
    <submittedName>
        <fullName evidence="1">Uncharacterized protein</fullName>
    </submittedName>
</protein>
<keyword evidence="2" id="KW-1185">Reference proteome</keyword>
<dbReference type="Proteomes" id="UP001526143">
    <property type="component" value="Unassembled WGS sequence"/>
</dbReference>
<name>A0ABT3B3Y4_9CYAN</name>
<reference evidence="1 2" key="1">
    <citation type="submission" date="2022-10" db="EMBL/GenBank/DDBJ databases">
        <title>Identification of biosynthetic pathway for the production of the potent trypsin inhibitor radiosumin.</title>
        <authorList>
            <person name="Fewer D.P."/>
            <person name="Delbaje E."/>
            <person name="Ouyang X."/>
            <person name="Agostino P.D."/>
            <person name="Wahlsten M."/>
            <person name="Jokela J."/>
            <person name="Permi P."/>
            <person name="Haapaniemi E."/>
            <person name="Koistinen H."/>
        </authorList>
    </citation>
    <scope>NUCLEOTIDE SEQUENCE [LARGE SCALE GENOMIC DNA]</scope>
    <source>
        <strain evidence="1 2">NIES-515</strain>
    </source>
</reference>
<comment type="caution">
    <text evidence="1">The sequence shown here is derived from an EMBL/GenBank/DDBJ whole genome shotgun (WGS) entry which is preliminary data.</text>
</comment>
<evidence type="ECO:0000313" key="1">
    <source>
        <dbReference type="EMBL" id="MCV3216078.1"/>
    </source>
</evidence>
<feature type="non-terminal residue" evidence="1">
    <location>
        <position position="1"/>
    </location>
</feature>
<sequence length="62" mass="6961">SHPLFSTNLTKRGLPVRPCNRLVSFDRTAVYKPDNYALVFGTSPRIPAIYNAVNFLALSNHE</sequence>
<accession>A0ABT3B3Y4</accession>